<dbReference type="OrthoDB" id="3463898at2"/>
<evidence type="ECO:0000313" key="3">
    <source>
        <dbReference type="Proteomes" id="UP000306740"/>
    </source>
</evidence>
<feature type="transmembrane region" description="Helical" evidence="1">
    <location>
        <begin position="156"/>
        <end position="176"/>
    </location>
</feature>
<feature type="transmembrane region" description="Helical" evidence="1">
    <location>
        <begin position="188"/>
        <end position="207"/>
    </location>
</feature>
<feature type="transmembrane region" description="Helical" evidence="1">
    <location>
        <begin position="358"/>
        <end position="377"/>
    </location>
</feature>
<name>A0A5C4M4E5_9ACTN</name>
<feature type="transmembrane region" description="Helical" evidence="1">
    <location>
        <begin position="286"/>
        <end position="306"/>
    </location>
</feature>
<feature type="transmembrane region" description="Helical" evidence="1">
    <location>
        <begin position="12"/>
        <end position="30"/>
    </location>
</feature>
<reference evidence="2 3" key="1">
    <citation type="submission" date="2019-05" db="EMBL/GenBank/DDBJ databases">
        <title>Mumia sp. nov., isolated from the intestinal contents of plateau pika (Ochotona curzoniae) in the Qinghai-Tibet plateau of China.</title>
        <authorList>
            <person name="Tian Z."/>
        </authorList>
    </citation>
    <scope>NUCLEOTIDE SEQUENCE [LARGE SCALE GENOMIC DNA]</scope>
    <source>
        <strain evidence="3">527</strain>
    </source>
</reference>
<feature type="transmembrane region" description="Helical" evidence="1">
    <location>
        <begin position="124"/>
        <end position="144"/>
    </location>
</feature>
<dbReference type="EMBL" id="VDFR01000237">
    <property type="protein sequence ID" value="TNC27572.1"/>
    <property type="molecule type" value="Genomic_DNA"/>
</dbReference>
<feature type="transmembrane region" description="Helical" evidence="1">
    <location>
        <begin position="326"/>
        <end position="346"/>
    </location>
</feature>
<keyword evidence="1" id="KW-0472">Membrane</keyword>
<dbReference type="RefSeq" id="WP_139107347.1">
    <property type="nucleotide sequence ID" value="NZ_VDFR01000237.1"/>
</dbReference>
<evidence type="ECO:0000256" key="1">
    <source>
        <dbReference type="SAM" id="Phobius"/>
    </source>
</evidence>
<keyword evidence="1" id="KW-1133">Transmembrane helix</keyword>
<dbReference type="AlphaFoldDB" id="A0A5C4M4E5"/>
<keyword evidence="1" id="KW-0812">Transmembrane</keyword>
<organism evidence="2 3">
    <name type="scientific">Mumia zhuanghuii</name>
    <dbReference type="NCBI Taxonomy" id="2585211"/>
    <lineage>
        <taxon>Bacteria</taxon>
        <taxon>Bacillati</taxon>
        <taxon>Actinomycetota</taxon>
        <taxon>Actinomycetes</taxon>
        <taxon>Propionibacteriales</taxon>
        <taxon>Nocardioidaceae</taxon>
        <taxon>Mumia</taxon>
    </lineage>
</organism>
<comment type="caution">
    <text evidence="2">The sequence shown here is derived from an EMBL/GenBank/DDBJ whole genome shotgun (WGS) entry which is preliminary data.</text>
</comment>
<dbReference type="Proteomes" id="UP000306740">
    <property type="component" value="Unassembled WGS sequence"/>
</dbReference>
<accession>A0A5C4M4E5</accession>
<feature type="transmembrane region" description="Helical" evidence="1">
    <location>
        <begin position="252"/>
        <end position="274"/>
    </location>
</feature>
<sequence>MGRRRLGNAWPWVMALLVCAPMLASGYVLSYDMVFVPRLDITRPDVWGLGSATPRAVPSDAVVAVANLVVPGWLLQKVVLVGSLVAAGAGAMRMLNRFGLGAQLAGTTWFVWNPYVAERLVIGHWPLLVAYTALPWLVVACLEIREGGAPRWWRWVLPLAATALSPASGVIGAVLVVSVCGWRRCSRVVLVAVAVNLPWIVAGFAHAGAGRSDPAGVAAFALRPEAGLGRLGAALSLGGIWNADVVPDSRDLLTATLFCLVLWTVMALGAVVAWRGGPAREPVRALVPAAVVGLAVALVGAYVPAALEWVVEVVPGGGLLRDGARYLALLAPLQAVLVAAGVTVLAGRARAGFARWSVLVVAVLLPVAVMPDLAWGAGGRLQPVSYPAEWEQARDAVADSEASGDLLVLPFSAFRAPAWNDGRVVLDPAGRYFPRETVVNDDLVVSGSVVAGEDERARAVARALSEEDPAAALRAEGIGLVVVEEDAYGTDDLDALRAALDPVFTGDEIAVYEVPPDSR</sequence>
<proteinExistence type="predicted"/>
<evidence type="ECO:0000313" key="2">
    <source>
        <dbReference type="EMBL" id="TNC27572.1"/>
    </source>
</evidence>
<evidence type="ECO:0008006" key="4">
    <source>
        <dbReference type="Google" id="ProtNLM"/>
    </source>
</evidence>
<gene>
    <name evidence="2" type="ORF">FHE65_34130</name>
</gene>
<protein>
    <recommendedName>
        <fullName evidence="4">Glycosyltransferase RgtA/B/C/D-like domain-containing protein</fullName>
    </recommendedName>
</protein>